<name>A0A4P7XHC6_9ALTE</name>
<organism evidence="3 4">
    <name type="scientific">Hydrocarboniclastica marina</name>
    <dbReference type="NCBI Taxonomy" id="2259620"/>
    <lineage>
        <taxon>Bacteria</taxon>
        <taxon>Pseudomonadati</taxon>
        <taxon>Pseudomonadota</taxon>
        <taxon>Gammaproteobacteria</taxon>
        <taxon>Alteromonadales</taxon>
        <taxon>Alteromonadaceae</taxon>
        <taxon>Hydrocarboniclastica</taxon>
    </lineage>
</organism>
<dbReference type="RefSeq" id="WP_136548775.1">
    <property type="nucleotide sequence ID" value="NZ_CP031093.1"/>
</dbReference>
<dbReference type="InterPro" id="IPR051091">
    <property type="entry name" value="O-Glucosyltr/Glycosyltrsf_90"/>
</dbReference>
<dbReference type="Proteomes" id="UP000298049">
    <property type="component" value="Chromosome"/>
</dbReference>
<reference evidence="3 4" key="1">
    <citation type="submission" date="2018-07" db="EMBL/GenBank/DDBJ databases">
        <title>Marsedoiliclastica nanhaica gen. nov. sp. nov., a novel marine hydrocarbonoclastic bacterium isolated from an in-situ enriched hydrocarbon-degrading consortium in deep-sea sediment.</title>
        <authorList>
            <person name="Dong C."/>
            <person name="Ma T."/>
            <person name="Liu R."/>
            <person name="Shao Z."/>
        </authorList>
    </citation>
    <scope>NUCLEOTIDE SEQUENCE [LARGE SCALE GENOMIC DNA]</scope>
    <source>
        <strain evidence="4">soil36-7</strain>
    </source>
</reference>
<dbReference type="AlphaFoldDB" id="A0A4P7XHC6"/>
<evidence type="ECO:0000259" key="2">
    <source>
        <dbReference type="SMART" id="SM00672"/>
    </source>
</evidence>
<feature type="domain" description="Glycosyl transferase CAP10" evidence="2">
    <location>
        <begin position="112"/>
        <end position="329"/>
    </location>
</feature>
<dbReference type="KEGG" id="hmi:soil367_09005"/>
<evidence type="ECO:0000313" key="4">
    <source>
        <dbReference type="Proteomes" id="UP000298049"/>
    </source>
</evidence>
<dbReference type="EMBL" id="CP031093">
    <property type="protein sequence ID" value="QCF26053.1"/>
    <property type="molecule type" value="Genomic_DNA"/>
</dbReference>
<dbReference type="GO" id="GO:0016740">
    <property type="term" value="F:transferase activity"/>
    <property type="evidence" value="ECO:0007669"/>
    <property type="project" value="UniProtKB-KW"/>
</dbReference>
<gene>
    <name evidence="3" type="ORF">soil367_09005</name>
</gene>
<dbReference type="OrthoDB" id="767964at2"/>
<dbReference type="InterPro" id="IPR006598">
    <property type="entry name" value="CAP10"/>
</dbReference>
<sequence length="334" mass="38711">MNIQFSKSLRRAAFYGLHALVRMVPSAFWRRRRLALVEEFQAQPPNARAAIEKRVDYYNRLSRPFALSPTAERVSAFSSKNKSSAYSCDFRRVTAGLPAEARVSYLFGDVTEIPETPHFVKSRPVTEGPANANSVLLKLNSIRHYCFVEDQIPFAAKKPMAVWRGKSNRQHRIDFARRFADHPMCNIGCVRHKEKSAQPWHRNYMSIQEQLQYQFIVSVEGIDVATNLKWIMASNSLCLMRKPRYETWFMEGSLIAGYHYVQLKDDHSDLPAKIEYYRNHPDEAQAIIKNANAFSQQFMDRRQETLIAWLVIDRYLQLSGQPSKTRRYALAEPA</sequence>
<evidence type="ECO:0000256" key="1">
    <source>
        <dbReference type="ARBA" id="ARBA00022679"/>
    </source>
</evidence>
<accession>A0A4P7XHC6</accession>
<proteinExistence type="predicted"/>
<dbReference type="PANTHER" id="PTHR12203">
    <property type="entry name" value="KDEL LYS-ASP-GLU-LEU CONTAINING - RELATED"/>
    <property type="match status" value="1"/>
</dbReference>
<evidence type="ECO:0000313" key="3">
    <source>
        <dbReference type="EMBL" id="QCF26053.1"/>
    </source>
</evidence>
<keyword evidence="4" id="KW-1185">Reference proteome</keyword>
<dbReference type="SMART" id="SM00672">
    <property type="entry name" value="CAP10"/>
    <property type="match status" value="1"/>
</dbReference>
<protein>
    <submittedName>
        <fullName evidence="3">Lipopolysaccharide A protein</fullName>
    </submittedName>
</protein>
<dbReference type="Pfam" id="PF05686">
    <property type="entry name" value="Glyco_transf_90"/>
    <property type="match status" value="1"/>
</dbReference>
<keyword evidence="1" id="KW-0808">Transferase</keyword>
<dbReference type="PANTHER" id="PTHR12203:SF35">
    <property type="entry name" value="PROTEIN O-GLUCOSYLTRANSFERASE 1"/>
    <property type="match status" value="1"/>
</dbReference>